<evidence type="ECO:0000313" key="2">
    <source>
        <dbReference type="EMBL" id="KIY68306.1"/>
    </source>
</evidence>
<proteinExistence type="predicted"/>
<evidence type="ECO:0000256" key="1">
    <source>
        <dbReference type="SAM" id="Phobius"/>
    </source>
</evidence>
<name>A0A0D7BFB2_9AGAR</name>
<dbReference type="AlphaFoldDB" id="A0A0D7BFB2"/>
<dbReference type="Proteomes" id="UP000054007">
    <property type="component" value="Unassembled WGS sequence"/>
</dbReference>
<keyword evidence="1" id="KW-0472">Membrane</keyword>
<sequence>MEIKDFRKPWVYKTVSLVNWLVIPAVAFYSVFFYDWGDGYHVFTEPQRWMRRQQEAFFSLSPEQQKIVDEETKQLDNAASQKPTSAA</sequence>
<gene>
    <name evidence="2" type="ORF">CYLTODRAFT_351544</name>
</gene>
<feature type="transmembrane region" description="Helical" evidence="1">
    <location>
        <begin position="12"/>
        <end position="34"/>
    </location>
</feature>
<dbReference type="STRING" id="1314674.A0A0D7BFB2"/>
<dbReference type="EMBL" id="KN880505">
    <property type="protein sequence ID" value="KIY68306.1"/>
    <property type="molecule type" value="Genomic_DNA"/>
</dbReference>
<evidence type="ECO:0000313" key="3">
    <source>
        <dbReference type="Proteomes" id="UP000054007"/>
    </source>
</evidence>
<organism evidence="2 3">
    <name type="scientific">Cylindrobasidium torrendii FP15055 ss-10</name>
    <dbReference type="NCBI Taxonomy" id="1314674"/>
    <lineage>
        <taxon>Eukaryota</taxon>
        <taxon>Fungi</taxon>
        <taxon>Dikarya</taxon>
        <taxon>Basidiomycota</taxon>
        <taxon>Agaricomycotina</taxon>
        <taxon>Agaricomycetes</taxon>
        <taxon>Agaricomycetidae</taxon>
        <taxon>Agaricales</taxon>
        <taxon>Marasmiineae</taxon>
        <taxon>Physalacriaceae</taxon>
        <taxon>Cylindrobasidium</taxon>
    </lineage>
</organism>
<keyword evidence="1" id="KW-0812">Transmembrane</keyword>
<keyword evidence="1" id="KW-1133">Transmembrane helix</keyword>
<keyword evidence="3" id="KW-1185">Reference proteome</keyword>
<protein>
    <recommendedName>
        <fullName evidence="4">Transmembrane protein</fullName>
    </recommendedName>
</protein>
<dbReference type="OrthoDB" id="192748at2759"/>
<evidence type="ECO:0008006" key="4">
    <source>
        <dbReference type="Google" id="ProtNLM"/>
    </source>
</evidence>
<reference evidence="2 3" key="1">
    <citation type="journal article" date="2015" name="Fungal Genet. Biol.">
        <title>Evolution of novel wood decay mechanisms in Agaricales revealed by the genome sequences of Fistulina hepatica and Cylindrobasidium torrendii.</title>
        <authorList>
            <person name="Floudas D."/>
            <person name="Held B.W."/>
            <person name="Riley R."/>
            <person name="Nagy L.G."/>
            <person name="Koehler G."/>
            <person name="Ransdell A.S."/>
            <person name="Younus H."/>
            <person name="Chow J."/>
            <person name="Chiniquy J."/>
            <person name="Lipzen A."/>
            <person name="Tritt A."/>
            <person name="Sun H."/>
            <person name="Haridas S."/>
            <person name="LaButti K."/>
            <person name="Ohm R.A."/>
            <person name="Kues U."/>
            <person name="Blanchette R.A."/>
            <person name="Grigoriev I.V."/>
            <person name="Minto R.E."/>
            <person name="Hibbett D.S."/>
        </authorList>
    </citation>
    <scope>NUCLEOTIDE SEQUENCE [LARGE SCALE GENOMIC DNA]</scope>
    <source>
        <strain evidence="2 3">FP15055 ss-10</strain>
    </source>
</reference>
<accession>A0A0D7BFB2</accession>